<evidence type="ECO:0000313" key="2">
    <source>
        <dbReference type="EMBL" id="SHK69510.1"/>
    </source>
</evidence>
<dbReference type="RefSeq" id="WP_073277548.1">
    <property type="nucleotide sequence ID" value="NZ_FRAC01000015.1"/>
</dbReference>
<dbReference type="OrthoDB" id="2078945at2"/>
<dbReference type="EMBL" id="FRAC01000015">
    <property type="protein sequence ID" value="SHK69510.1"/>
    <property type="molecule type" value="Genomic_DNA"/>
</dbReference>
<organism evidence="2 3">
    <name type="scientific">Anaerocolumna jejuensis DSM 15929</name>
    <dbReference type="NCBI Taxonomy" id="1121322"/>
    <lineage>
        <taxon>Bacteria</taxon>
        <taxon>Bacillati</taxon>
        <taxon>Bacillota</taxon>
        <taxon>Clostridia</taxon>
        <taxon>Lachnospirales</taxon>
        <taxon>Lachnospiraceae</taxon>
        <taxon>Anaerocolumna</taxon>
    </lineage>
</organism>
<keyword evidence="1" id="KW-0812">Transmembrane</keyword>
<name>A0A1M6UK41_9FIRM</name>
<evidence type="ECO:0000313" key="3">
    <source>
        <dbReference type="Proteomes" id="UP000184386"/>
    </source>
</evidence>
<feature type="transmembrane region" description="Helical" evidence="1">
    <location>
        <begin position="7"/>
        <end position="27"/>
    </location>
</feature>
<keyword evidence="3" id="KW-1185">Reference proteome</keyword>
<dbReference type="Proteomes" id="UP000184386">
    <property type="component" value="Unassembled WGS sequence"/>
</dbReference>
<accession>A0A1M6UK41</accession>
<evidence type="ECO:0000256" key="1">
    <source>
        <dbReference type="SAM" id="Phobius"/>
    </source>
</evidence>
<reference evidence="2 3" key="1">
    <citation type="submission" date="2016-11" db="EMBL/GenBank/DDBJ databases">
        <authorList>
            <person name="Jaros S."/>
            <person name="Januszkiewicz K."/>
            <person name="Wedrychowicz H."/>
        </authorList>
    </citation>
    <scope>NUCLEOTIDE SEQUENCE [LARGE SCALE GENOMIC DNA]</scope>
    <source>
        <strain evidence="2 3">DSM 15929</strain>
    </source>
</reference>
<proteinExistence type="predicted"/>
<dbReference type="STRING" id="1121322.SAMN02745136_03123"/>
<gene>
    <name evidence="2" type="ORF">SAMN02745136_03123</name>
</gene>
<sequence>MKNWLMVFNFVALCCLIIMLTTFYIQLETATTEYDTDRLSKAIEYSGDMAFHYSLASVNSELAYQDMNQTTLSPSLCLPAFEEMMCLNYDMSICNDNLKYIEDSIATGLLATNDGYYITLMSEVNETGEAHSNTFEFNWSPKLPYTIMTYDDNDKLASEIAVRLGSEKWIKVNANNLGITNGTSYAELGSIKTSPKEAGVPAASISLNSETVSRAINTRITNAITHNIDAIAELRSDKDYTLYIPSEQTSSGLNKIDSPSFILIMKDVDFSGQAKIRNAQISGLKVIKKVRVIGYLNELNQKKYCYESQIADSYRVKLKAVAVYNSVEEAALAGFKPDYNCIFNKIDTSYITQ</sequence>
<dbReference type="AlphaFoldDB" id="A0A1M6UK41"/>
<keyword evidence="1" id="KW-1133">Transmembrane helix</keyword>
<protein>
    <submittedName>
        <fullName evidence="2">Uncharacterized protein</fullName>
    </submittedName>
</protein>
<keyword evidence="1" id="KW-0472">Membrane</keyword>